<feature type="transmembrane region" description="Helical" evidence="7">
    <location>
        <begin position="440"/>
        <end position="462"/>
    </location>
</feature>
<feature type="domain" description="Major facilitator superfamily (MFS) profile" evidence="8">
    <location>
        <begin position="64"/>
        <end position="500"/>
    </location>
</feature>
<dbReference type="AlphaFoldDB" id="A0A8T9C347"/>
<sequence length="509" mass="56475">MAANDRPNEPGPNPSDSETTTESFAGDEEKRQPPTLGEAFLVEWDGDSDPLNPRSFSLVRKWLYVFIVAAGSLLVTCTSSLYASCYEQLMAEFHCSQEVATLGLSIFVIGIAIGPMIMSPLSEFFGRRPIYLPSMLFFLIWLIPCAVAQNIETLLVARFFNGLAGSAFLSVAGATVGDLFSPGQMQAPMMLFTIGPFLGPVLGPLIGGFINQFAYWRWSFYVLLIWTGIILICLLFVPETYHPVLLHKKAAALRKSTGNSAYHSLSEDARASKSLSQALVVSLYRPFQLLFLDPMVLSLCLYTAVILGILYLFFGAFPLVFHNNHDFVLWQTGLTFIGLTVGMFIGCLLNPFWNRNYVHLVNGQREKNGGKSFKPDPEFRLPPAIAGAPLIPIGLFWFGWTSYRSVHWIVPIIGSVFFGAGNFMVFSGIWTFLVDAYPTYAASALAANAFARCMFAAAFPLFGNQMYNKLGYQWASSLLAFLTLAMMPFPYLFFRYGKTLRARSKFASG</sequence>
<protein>
    <submittedName>
        <fullName evidence="9">Efflux pump atB</fullName>
    </submittedName>
</protein>
<dbReference type="OrthoDB" id="3561359at2759"/>
<dbReference type="GO" id="GO:0005886">
    <property type="term" value="C:plasma membrane"/>
    <property type="evidence" value="ECO:0007669"/>
    <property type="project" value="TreeGrafter"/>
</dbReference>
<reference evidence="9 10" key="1">
    <citation type="submission" date="2018-05" db="EMBL/GenBank/DDBJ databases">
        <title>Genome sequencing and assembly of the regulated plant pathogen Lachnellula willkommii and related sister species for the development of diagnostic species identification markers.</title>
        <authorList>
            <person name="Giroux E."/>
            <person name="Bilodeau G."/>
        </authorList>
    </citation>
    <scope>NUCLEOTIDE SEQUENCE [LARGE SCALE GENOMIC DNA]</scope>
    <source>
        <strain evidence="9 10">CBS 268.59</strain>
    </source>
</reference>
<feature type="compositionally biased region" description="Polar residues" evidence="6">
    <location>
        <begin position="14"/>
        <end position="23"/>
    </location>
</feature>
<feature type="transmembrane region" description="Helical" evidence="7">
    <location>
        <begin position="381"/>
        <end position="400"/>
    </location>
</feature>
<dbReference type="Proteomes" id="UP000469558">
    <property type="component" value="Unassembled WGS sequence"/>
</dbReference>
<keyword evidence="3 7" id="KW-0812">Transmembrane</keyword>
<dbReference type="Pfam" id="PF07690">
    <property type="entry name" value="MFS_1"/>
    <property type="match status" value="1"/>
</dbReference>
<organism evidence="9 10">
    <name type="scientific">Lachnellula suecica</name>
    <dbReference type="NCBI Taxonomy" id="602035"/>
    <lineage>
        <taxon>Eukaryota</taxon>
        <taxon>Fungi</taxon>
        <taxon>Dikarya</taxon>
        <taxon>Ascomycota</taxon>
        <taxon>Pezizomycotina</taxon>
        <taxon>Leotiomycetes</taxon>
        <taxon>Helotiales</taxon>
        <taxon>Lachnaceae</taxon>
        <taxon>Lachnellula</taxon>
    </lineage>
</organism>
<feature type="transmembrane region" description="Helical" evidence="7">
    <location>
        <begin position="295"/>
        <end position="321"/>
    </location>
</feature>
<evidence type="ECO:0000256" key="7">
    <source>
        <dbReference type="SAM" id="Phobius"/>
    </source>
</evidence>
<accession>A0A8T9C347</accession>
<dbReference type="InterPro" id="IPR036259">
    <property type="entry name" value="MFS_trans_sf"/>
</dbReference>
<dbReference type="InterPro" id="IPR020846">
    <property type="entry name" value="MFS_dom"/>
</dbReference>
<gene>
    <name evidence="9" type="primary">atB_1</name>
    <name evidence="9" type="ORF">LSUE1_G003951</name>
</gene>
<dbReference type="FunFam" id="1.20.1250.20:FF:000082">
    <property type="entry name" value="MFS multidrug transporter, putative"/>
    <property type="match status" value="1"/>
</dbReference>
<keyword evidence="10" id="KW-1185">Reference proteome</keyword>
<feature type="region of interest" description="Disordered" evidence="6">
    <location>
        <begin position="1"/>
        <end position="34"/>
    </location>
</feature>
<evidence type="ECO:0000256" key="5">
    <source>
        <dbReference type="ARBA" id="ARBA00023136"/>
    </source>
</evidence>
<comment type="subcellular location">
    <subcellularLocation>
        <location evidence="1">Membrane</location>
        <topology evidence="1">Multi-pass membrane protein</topology>
    </subcellularLocation>
</comment>
<proteinExistence type="inferred from homology"/>
<keyword evidence="4 7" id="KW-1133">Transmembrane helix</keyword>
<feature type="transmembrane region" description="Helical" evidence="7">
    <location>
        <begin position="130"/>
        <end position="149"/>
    </location>
</feature>
<dbReference type="InterPro" id="IPR005829">
    <property type="entry name" value="Sugar_transporter_CS"/>
</dbReference>
<dbReference type="PROSITE" id="PS50850">
    <property type="entry name" value="MFS"/>
    <property type="match status" value="1"/>
</dbReference>
<dbReference type="PANTHER" id="PTHR23502:SF7">
    <property type="entry name" value="DRUG_PROTON ANTIPORTER YHK8-RELATED"/>
    <property type="match status" value="1"/>
</dbReference>
<evidence type="ECO:0000313" key="10">
    <source>
        <dbReference type="Proteomes" id="UP000469558"/>
    </source>
</evidence>
<evidence type="ECO:0000256" key="6">
    <source>
        <dbReference type="SAM" id="MobiDB-lite"/>
    </source>
</evidence>
<dbReference type="SUPFAM" id="SSF103473">
    <property type="entry name" value="MFS general substrate transporter"/>
    <property type="match status" value="1"/>
</dbReference>
<evidence type="ECO:0000256" key="4">
    <source>
        <dbReference type="ARBA" id="ARBA00022989"/>
    </source>
</evidence>
<comment type="caution">
    <text evidence="9">The sequence shown here is derived from an EMBL/GenBank/DDBJ whole genome shotgun (WGS) entry which is preliminary data.</text>
</comment>
<evidence type="ECO:0000259" key="8">
    <source>
        <dbReference type="PROSITE" id="PS50850"/>
    </source>
</evidence>
<feature type="transmembrane region" description="Helical" evidence="7">
    <location>
        <begin position="216"/>
        <end position="237"/>
    </location>
</feature>
<feature type="transmembrane region" description="Helical" evidence="7">
    <location>
        <begin position="62"/>
        <end position="83"/>
    </location>
</feature>
<evidence type="ECO:0000256" key="3">
    <source>
        <dbReference type="ARBA" id="ARBA00022692"/>
    </source>
</evidence>
<dbReference type="PANTHER" id="PTHR23502">
    <property type="entry name" value="MAJOR FACILITATOR SUPERFAMILY"/>
    <property type="match status" value="1"/>
</dbReference>
<evidence type="ECO:0000256" key="1">
    <source>
        <dbReference type="ARBA" id="ARBA00004141"/>
    </source>
</evidence>
<comment type="similarity">
    <text evidence="2">Belongs to the major facilitator superfamily.</text>
</comment>
<feature type="transmembrane region" description="Helical" evidence="7">
    <location>
        <begin position="155"/>
        <end position="177"/>
    </location>
</feature>
<name>A0A8T9C347_9HELO</name>
<dbReference type="InterPro" id="IPR011701">
    <property type="entry name" value="MFS"/>
</dbReference>
<dbReference type="CDD" id="cd17323">
    <property type="entry name" value="MFS_Tpo1_MDR_like"/>
    <property type="match status" value="1"/>
</dbReference>
<feature type="transmembrane region" description="Helical" evidence="7">
    <location>
        <begin position="99"/>
        <end position="118"/>
    </location>
</feature>
<dbReference type="GO" id="GO:0042908">
    <property type="term" value="P:xenobiotic transport"/>
    <property type="evidence" value="ECO:0007669"/>
    <property type="project" value="UniProtKB-ARBA"/>
</dbReference>
<feature type="transmembrane region" description="Helical" evidence="7">
    <location>
        <begin position="189"/>
        <end position="210"/>
    </location>
</feature>
<dbReference type="GO" id="GO:0140115">
    <property type="term" value="P:export across plasma membrane"/>
    <property type="evidence" value="ECO:0007669"/>
    <property type="project" value="UniProtKB-ARBA"/>
</dbReference>
<dbReference type="EMBL" id="QGMK01000780">
    <property type="protein sequence ID" value="TVY78381.1"/>
    <property type="molecule type" value="Genomic_DNA"/>
</dbReference>
<evidence type="ECO:0000313" key="9">
    <source>
        <dbReference type="EMBL" id="TVY78381.1"/>
    </source>
</evidence>
<dbReference type="Gene3D" id="1.20.1250.20">
    <property type="entry name" value="MFS general substrate transporter like domains"/>
    <property type="match status" value="1"/>
</dbReference>
<feature type="transmembrane region" description="Helical" evidence="7">
    <location>
        <begin position="474"/>
        <end position="494"/>
    </location>
</feature>
<feature type="transmembrane region" description="Helical" evidence="7">
    <location>
        <begin position="406"/>
        <end position="433"/>
    </location>
</feature>
<feature type="transmembrane region" description="Helical" evidence="7">
    <location>
        <begin position="327"/>
        <end position="349"/>
    </location>
</feature>
<keyword evidence="5 7" id="KW-0472">Membrane</keyword>
<dbReference type="GO" id="GO:0022857">
    <property type="term" value="F:transmembrane transporter activity"/>
    <property type="evidence" value="ECO:0007669"/>
    <property type="project" value="InterPro"/>
</dbReference>
<evidence type="ECO:0000256" key="2">
    <source>
        <dbReference type="ARBA" id="ARBA00008335"/>
    </source>
</evidence>
<dbReference type="PROSITE" id="PS00216">
    <property type="entry name" value="SUGAR_TRANSPORT_1"/>
    <property type="match status" value="1"/>
</dbReference>